<proteinExistence type="predicted"/>
<dbReference type="SFLD" id="SFLDG01103">
    <property type="entry name" value="Uncharacterised_Radical_SAM_Su"/>
    <property type="match status" value="1"/>
</dbReference>
<dbReference type="InterPro" id="IPR050377">
    <property type="entry name" value="Radical_SAM_PqqE_MftC-like"/>
</dbReference>
<dbReference type="Pfam" id="PF04055">
    <property type="entry name" value="Radical_SAM"/>
    <property type="match status" value="1"/>
</dbReference>
<evidence type="ECO:0000256" key="1">
    <source>
        <dbReference type="ARBA" id="ARBA00001966"/>
    </source>
</evidence>
<dbReference type="GO" id="GO:0006783">
    <property type="term" value="P:heme biosynthetic process"/>
    <property type="evidence" value="ECO:0007669"/>
    <property type="project" value="TreeGrafter"/>
</dbReference>
<evidence type="ECO:0000256" key="3">
    <source>
        <dbReference type="ARBA" id="ARBA00022723"/>
    </source>
</evidence>
<feature type="domain" description="Radical SAM core" evidence="6">
    <location>
        <begin position="58"/>
        <end position="214"/>
    </location>
</feature>
<dbReference type="InterPro" id="IPR013785">
    <property type="entry name" value="Aldolase_TIM"/>
</dbReference>
<dbReference type="PANTHER" id="PTHR11228">
    <property type="entry name" value="RADICAL SAM DOMAIN PROTEIN"/>
    <property type="match status" value="1"/>
</dbReference>
<dbReference type="STRING" id="716816.BST96_03810"/>
<accession>A0A1X9NH01</accession>
<keyword evidence="3" id="KW-0479">Metal-binding</keyword>
<evidence type="ECO:0000256" key="2">
    <source>
        <dbReference type="ARBA" id="ARBA00022691"/>
    </source>
</evidence>
<dbReference type="SFLD" id="SFLDG01067">
    <property type="entry name" value="SPASM/twitch_domain_containing"/>
    <property type="match status" value="1"/>
</dbReference>
<dbReference type="InterPro" id="IPR024032">
    <property type="entry name" value="rSAM_paired_HxsC"/>
</dbReference>
<evidence type="ECO:0000313" key="8">
    <source>
        <dbReference type="Proteomes" id="UP000193450"/>
    </source>
</evidence>
<dbReference type="KEGG" id="osg:BST96_03810"/>
<dbReference type="NCBIfam" id="TIGR03977">
    <property type="entry name" value="rSAM_pair_HxsC"/>
    <property type="match status" value="1"/>
</dbReference>
<dbReference type="InterPro" id="IPR007197">
    <property type="entry name" value="rSAM"/>
</dbReference>
<dbReference type="PANTHER" id="PTHR11228:SF7">
    <property type="entry name" value="PQQA PEPTIDE CYCLASE"/>
    <property type="match status" value="1"/>
</dbReference>
<name>A0A1X9NH01_9GAMM</name>
<dbReference type="InterPro" id="IPR058240">
    <property type="entry name" value="rSAM_sf"/>
</dbReference>
<dbReference type="AlphaFoldDB" id="A0A1X9NH01"/>
<dbReference type="SUPFAM" id="SSF102114">
    <property type="entry name" value="Radical SAM enzymes"/>
    <property type="match status" value="1"/>
</dbReference>
<sequence length="330" mass="37139">MVHGGGDRFTTTRSVGNSFFSRELLSIVNEGDILEVNYKSSNIRVILSSAARQHTLLVTEDCNNKCIFCSQPPKPTGQFYDQVLLALSAFDQQGIFGITGGEPTYFWDDFVLFLKNTFLSNPDKDYHILSHGRVFSDEKKVKEIQGIGASKKVVFGIPLHGDSPELHDKITGVPGSFEETVKGLLNLAFSGFELEIRLVVNRYNYEKIPLIVDLIRAKFRAVNPVIALMQLEPAGWAKNRYDDLFVPADKQKEQLDAVISSCELHKTSLALFNYPLCHLPPIAHKYANKSISDWKNYFPSLCNSCSIKDDCCGFFYSAQGRHLDKPRPYL</sequence>
<dbReference type="EMBL" id="CP019343">
    <property type="protein sequence ID" value="ARN76294.1"/>
    <property type="molecule type" value="Genomic_DNA"/>
</dbReference>
<keyword evidence="5" id="KW-0411">Iron-sulfur</keyword>
<evidence type="ECO:0000256" key="4">
    <source>
        <dbReference type="ARBA" id="ARBA00023004"/>
    </source>
</evidence>
<dbReference type="GO" id="GO:0046872">
    <property type="term" value="F:metal ion binding"/>
    <property type="evidence" value="ECO:0007669"/>
    <property type="project" value="UniProtKB-KW"/>
</dbReference>
<protein>
    <submittedName>
        <fullName evidence="7">His-Xaa-Ser system radical SAM maturase HxsC</fullName>
    </submittedName>
</protein>
<dbReference type="Gene3D" id="3.20.20.70">
    <property type="entry name" value="Aldolase class I"/>
    <property type="match status" value="1"/>
</dbReference>
<comment type="cofactor">
    <cofactor evidence="1">
        <name>[4Fe-4S] cluster</name>
        <dbReference type="ChEBI" id="CHEBI:49883"/>
    </cofactor>
</comment>
<dbReference type="SFLD" id="SFLDS00029">
    <property type="entry name" value="Radical_SAM"/>
    <property type="match status" value="1"/>
</dbReference>
<dbReference type="GO" id="GO:0003824">
    <property type="term" value="F:catalytic activity"/>
    <property type="evidence" value="ECO:0007669"/>
    <property type="project" value="InterPro"/>
</dbReference>
<keyword evidence="4" id="KW-0408">Iron</keyword>
<evidence type="ECO:0000256" key="5">
    <source>
        <dbReference type="ARBA" id="ARBA00023014"/>
    </source>
</evidence>
<organism evidence="7 8">
    <name type="scientific">Oceanicoccus sagamiensis</name>
    <dbReference type="NCBI Taxonomy" id="716816"/>
    <lineage>
        <taxon>Bacteria</taxon>
        <taxon>Pseudomonadati</taxon>
        <taxon>Pseudomonadota</taxon>
        <taxon>Gammaproteobacteria</taxon>
        <taxon>Cellvibrionales</taxon>
        <taxon>Spongiibacteraceae</taxon>
        <taxon>Oceanicoccus</taxon>
    </lineage>
</organism>
<dbReference type="Proteomes" id="UP000193450">
    <property type="component" value="Chromosome"/>
</dbReference>
<reference evidence="7 8" key="1">
    <citation type="submission" date="2016-11" db="EMBL/GenBank/DDBJ databases">
        <title>Trade-off between light-utilization and light-protection in marine flavobacteria.</title>
        <authorList>
            <person name="Kumagai Y."/>
        </authorList>
    </citation>
    <scope>NUCLEOTIDE SEQUENCE [LARGE SCALE GENOMIC DNA]</scope>
    <source>
        <strain evidence="7 8">NBRC 107125</strain>
    </source>
</reference>
<gene>
    <name evidence="7" type="ORF">BST96_03810</name>
</gene>
<dbReference type="GO" id="GO:0051536">
    <property type="term" value="F:iron-sulfur cluster binding"/>
    <property type="evidence" value="ECO:0007669"/>
    <property type="project" value="UniProtKB-KW"/>
</dbReference>
<dbReference type="CDD" id="cd01335">
    <property type="entry name" value="Radical_SAM"/>
    <property type="match status" value="1"/>
</dbReference>
<evidence type="ECO:0000259" key="6">
    <source>
        <dbReference type="Pfam" id="PF04055"/>
    </source>
</evidence>
<evidence type="ECO:0000313" key="7">
    <source>
        <dbReference type="EMBL" id="ARN76294.1"/>
    </source>
</evidence>
<keyword evidence="2" id="KW-0949">S-adenosyl-L-methionine</keyword>
<keyword evidence="8" id="KW-1185">Reference proteome</keyword>